<keyword evidence="4 5" id="KW-0720">Serine protease</keyword>
<dbReference type="Pfam" id="PF00082">
    <property type="entry name" value="Peptidase_S8"/>
    <property type="match status" value="1"/>
</dbReference>
<evidence type="ECO:0000256" key="1">
    <source>
        <dbReference type="ARBA" id="ARBA00011073"/>
    </source>
</evidence>
<keyword evidence="3 5" id="KW-0378">Hydrolase</keyword>
<dbReference type="PROSITE" id="PS51892">
    <property type="entry name" value="SUBTILASE"/>
    <property type="match status" value="1"/>
</dbReference>
<evidence type="ECO:0000259" key="6">
    <source>
        <dbReference type="Pfam" id="PF00082"/>
    </source>
</evidence>
<reference evidence="7 8" key="1">
    <citation type="submission" date="2020-08" db="EMBL/GenBank/DDBJ databases">
        <authorList>
            <person name="Seo M.-J."/>
        </authorList>
    </citation>
    <scope>NUCLEOTIDE SEQUENCE [LARGE SCALE GENOMIC DNA]</scope>
    <source>
        <strain evidence="7 8">KIGAM211</strain>
    </source>
</reference>
<feature type="domain" description="Peptidase S8/S53" evidence="6">
    <location>
        <begin position="37"/>
        <end position="262"/>
    </location>
</feature>
<comment type="caution">
    <text evidence="7">The sequence shown here is derived from an EMBL/GenBank/DDBJ whole genome shotgun (WGS) entry which is preliminary data.</text>
</comment>
<evidence type="ECO:0000256" key="3">
    <source>
        <dbReference type="ARBA" id="ARBA00022801"/>
    </source>
</evidence>
<evidence type="ECO:0000313" key="8">
    <source>
        <dbReference type="Proteomes" id="UP000523955"/>
    </source>
</evidence>
<proteinExistence type="inferred from homology"/>
<feature type="active site" description="Charge relay system" evidence="5">
    <location>
        <position position="46"/>
    </location>
</feature>
<gene>
    <name evidence="7" type="ORF">H5V45_18570</name>
</gene>
<evidence type="ECO:0000256" key="2">
    <source>
        <dbReference type="ARBA" id="ARBA00022670"/>
    </source>
</evidence>
<dbReference type="Proteomes" id="UP000523955">
    <property type="component" value="Unassembled WGS sequence"/>
</dbReference>
<sequence length="270" mass="27862">MSLLPAWSAAFESGVLAEVPALPLADAREWAFGGSTGAGVRVAVIDSGIDGDHPRVGGIAGGVAMHVDADAPDGYRAEEGPHEDLVGHGTACAAIIRAMAPDAEIYSVRVLGPNLKGRGGLFHAGIAWAIDHDMHVANLSLSSKSESMFAPLHDIADEAYFKNTVLVSAANNSPGPTYPSQYASVVSVAAREGDDPMLLAYNPKPPVEFGARGIDVDVAWAERSSIVATGNSFAAPHVAGMVTLLLGKHPGLTPFQVKAVLQALSENAAP</sequence>
<evidence type="ECO:0000313" key="7">
    <source>
        <dbReference type="EMBL" id="MBB6629338.1"/>
    </source>
</evidence>
<dbReference type="PRINTS" id="PR00723">
    <property type="entry name" value="SUBTILISIN"/>
</dbReference>
<dbReference type="PANTHER" id="PTHR43806:SF11">
    <property type="entry name" value="CEREVISIN-RELATED"/>
    <property type="match status" value="1"/>
</dbReference>
<protein>
    <submittedName>
        <fullName evidence="7">S8 family serine peptidase</fullName>
    </submittedName>
</protein>
<dbReference type="RefSeq" id="WP_185254303.1">
    <property type="nucleotide sequence ID" value="NZ_JACKXE010000001.1"/>
</dbReference>
<keyword evidence="8" id="KW-1185">Reference proteome</keyword>
<dbReference type="InterPro" id="IPR036852">
    <property type="entry name" value="Peptidase_S8/S53_dom_sf"/>
</dbReference>
<dbReference type="AlphaFoldDB" id="A0A7X0VDI1"/>
<dbReference type="PANTHER" id="PTHR43806">
    <property type="entry name" value="PEPTIDASE S8"/>
    <property type="match status" value="1"/>
</dbReference>
<organism evidence="7 8">
    <name type="scientific">Nocardioides luti</name>
    <dbReference type="NCBI Taxonomy" id="2761101"/>
    <lineage>
        <taxon>Bacteria</taxon>
        <taxon>Bacillati</taxon>
        <taxon>Actinomycetota</taxon>
        <taxon>Actinomycetes</taxon>
        <taxon>Propionibacteriales</taxon>
        <taxon>Nocardioidaceae</taxon>
        <taxon>Nocardioides</taxon>
    </lineage>
</organism>
<accession>A0A7X0VDI1</accession>
<evidence type="ECO:0000256" key="4">
    <source>
        <dbReference type="ARBA" id="ARBA00022825"/>
    </source>
</evidence>
<feature type="active site" description="Charge relay system" evidence="5">
    <location>
        <position position="232"/>
    </location>
</feature>
<dbReference type="GO" id="GO:0006508">
    <property type="term" value="P:proteolysis"/>
    <property type="evidence" value="ECO:0007669"/>
    <property type="project" value="UniProtKB-KW"/>
</dbReference>
<dbReference type="InterPro" id="IPR023827">
    <property type="entry name" value="Peptidase_S8_Asp-AS"/>
</dbReference>
<dbReference type="Gene3D" id="3.40.50.200">
    <property type="entry name" value="Peptidase S8/S53 domain"/>
    <property type="match status" value="1"/>
</dbReference>
<comment type="similarity">
    <text evidence="1 5">Belongs to the peptidase S8 family.</text>
</comment>
<dbReference type="SUPFAM" id="SSF52743">
    <property type="entry name" value="Subtilisin-like"/>
    <property type="match status" value="1"/>
</dbReference>
<dbReference type="InterPro" id="IPR050131">
    <property type="entry name" value="Peptidase_S8_subtilisin-like"/>
</dbReference>
<dbReference type="InterPro" id="IPR015500">
    <property type="entry name" value="Peptidase_S8_subtilisin-rel"/>
</dbReference>
<dbReference type="EMBL" id="JACKXE010000001">
    <property type="protein sequence ID" value="MBB6629338.1"/>
    <property type="molecule type" value="Genomic_DNA"/>
</dbReference>
<evidence type="ECO:0000256" key="5">
    <source>
        <dbReference type="PROSITE-ProRule" id="PRU01240"/>
    </source>
</evidence>
<feature type="active site" description="Charge relay system" evidence="5">
    <location>
        <position position="88"/>
    </location>
</feature>
<name>A0A7X0VDI1_9ACTN</name>
<dbReference type="InterPro" id="IPR000209">
    <property type="entry name" value="Peptidase_S8/S53_dom"/>
</dbReference>
<dbReference type="GO" id="GO:0004252">
    <property type="term" value="F:serine-type endopeptidase activity"/>
    <property type="evidence" value="ECO:0007669"/>
    <property type="project" value="UniProtKB-UniRule"/>
</dbReference>
<dbReference type="PROSITE" id="PS00136">
    <property type="entry name" value="SUBTILASE_ASP"/>
    <property type="match status" value="1"/>
</dbReference>
<keyword evidence="2 5" id="KW-0645">Protease</keyword>